<keyword evidence="1" id="KW-1133">Transmembrane helix</keyword>
<reference evidence="2" key="2">
    <citation type="submission" date="2020-09" db="EMBL/GenBank/DDBJ databases">
        <authorList>
            <person name="Sun Q."/>
            <person name="Zhou Y."/>
        </authorList>
    </citation>
    <scope>NUCLEOTIDE SEQUENCE</scope>
    <source>
        <strain evidence="2">CGMCC 1.16134</strain>
    </source>
</reference>
<keyword evidence="3" id="KW-1185">Reference proteome</keyword>
<gene>
    <name evidence="2" type="ORF">GCM10010912_37960</name>
</gene>
<organism evidence="2 3">
    <name type="scientific">Paenibacillus albidus</name>
    <dbReference type="NCBI Taxonomy" id="2041023"/>
    <lineage>
        <taxon>Bacteria</taxon>
        <taxon>Bacillati</taxon>
        <taxon>Bacillota</taxon>
        <taxon>Bacilli</taxon>
        <taxon>Bacillales</taxon>
        <taxon>Paenibacillaceae</taxon>
        <taxon>Paenibacillus</taxon>
    </lineage>
</organism>
<feature type="transmembrane region" description="Helical" evidence="1">
    <location>
        <begin position="58"/>
        <end position="79"/>
    </location>
</feature>
<dbReference type="EMBL" id="BMKR01000016">
    <property type="protein sequence ID" value="GGF89236.1"/>
    <property type="molecule type" value="Genomic_DNA"/>
</dbReference>
<sequence>MNSLIQSEWQRMWKRKKTLISLILFTAIVLFDCLFLGVQRFGAFDNIHTAPLTAQNFSVFLLKEVSFLLTLIVAPLLIVDSINGEYTAGQLRLVLIRPISFARLFAAKWLNLAFMLLLFTAITFMIGEFAGHLLKPAADSVRYLNPAQVYDRSEAFIYALQSYGLFYLIVLAELSLVGLVSSLMPNALVSFFVSLGVLIGALYISDTLGFFLMSASVIFQLMAGSYAAPFYGPVLVCTGIGFLATMGVWQRRSWTR</sequence>
<accession>A0A917FM67</accession>
<reference evidence="2" key="1">
    <citation type="journal article" date="2014" name="Int. J. Syst. Evol. Microbiol.">
        <title>Complete genome sequence of Corynebacterium casei LMG S-19264T (=DSM 44701T), isolated from a smear-ripened cheese.</title>
        <authorList>
            <consortium name="US DOE Joint Genome Institute (JGI-PGF)"/>
            <person name="Walter F."/>
            <person name="Albersmeier A."/>
            <person name="Kalinowski J."/>
            <person name="Ruckert C."/>
        </authorList>
    </citation>
    <scope>NUCLEOTIDE SEQUENCE</scope>
    <source>
        <strain evidence="2">CGMCC 1.16134</strain>
    </source>
</reference>
<feature type="transmembrane region" description="Helical" evidence="1">
    <location>
        <begin position="230"/>
        <end position="249"/>
    </location>
</feature>
<evidence type="ECO:0000313" key="3">
    <source>
        <dbReference type="Proteomes" id="UP000637643"/>
    </source>
</evidence>
<dbReference type="RefSeq" id="WP_189027636.1">
    <property type="nucleotide sequence ID" value="NZ_BMKR01000016.1"/>
</dbReference>
<dbReference type="PANTHER" id="PTHR37305">
    <property type="entry name" value="INTEGRAL MEMBRANE PROTEIN-RELATED"/>
    <property type="match status" value="1"/>
</dbReference>
<dbReference type="PANTHER" id="PTHR37305:SF1">
    <property type="entry name" value="MEMBRANE PROTEIN"/>
    <property type="match status" value="1"/>
</dbReference>
<comment type="caution">
    <text evidence="2">The sequence shown here is derived from an EMBL/GenBank/DDBJ whole genome shotgun (WGS) entry which is preliminary data.</text>
</comment>
<dbReference type="Proteomes" id="UP000637643">
    <property type="component" value="Unassembled WGS sequence"/>
</dbReference>
<evidence type="ECO:0000313" key="2">
    <source>
        <dbReference type="EMBL" id="GGF89236.1"/>
    </source>
</evidence>
<feature type="transmembrane region" description="Helical" evidence="1">
    <location>
        <begin position="183"/>
        <end position="203"/>
    </location>
</feature>
<dbReference type="AlphaFoldDB" id="A0A917FM67"/>
<protein>
    <submittedName>
        <fullName evidence="2">ABC transporter permease</fullName>
    </submittedName>
</protein>
<keyword evidence="1" id="KW-0812">Transmembrane</keyword>
<dbReference type="Pfam" id="PF12730">
    <property type="entry name" value="ABC2_membrane_4"/>
    <property type="match status" value="1"/>
</dbReference>
<name>A0A917FM67_9BACL</name>
<keyword evidence="1" id="KW-0472">Membrane</keyword>
<feature type="transmembrane region" description="Helical" evidence="1">
    <location>
        <begin position="113"/>
        <end position="134"/>
    </location>
</feature>
<evidence type="ECO:0000256" key="1">
    <source>
        <dbReference type="SAM" id="Phobius"/>
    </source>
</evidence>
<feature type="transmembrane region" description="Helical" evidence="1">
    <location>
        <begin position="20"/>
        <end position="38"/>
    </location>
</feature>
<proteinExistence type="predicted"/>
<feature type="transmembrane region" description="Helical" evidence="1">
    <location>
        <begin position="155"/>
        <end position="177"/>
    </location>
</feature>